<evidence type="ECO:0000313" key="8">
    <source>
        <dbReference type="EMBL" id="KIS02652.1"/>
    </source>
</evidence>
<dbReference type="SUPFAM" id="SSF103473">
    <property type="entry name" value="MFS general substrate transporter"/>
    <property type="match status" value="1"/>
</dbReference>
<reference evidence="8 9" key="1">
    <citation type="submission" date="2013-08" db="EMBL/GenBank/DDBJ databases">
        <title>Lactobacillus wasatchii sp. WDC04, a late gas producing bacteria isolated from aged chedder cheese.</title>
        <authorList>
            <person name="Oberg C.J."/>
            <person name="Culumber M."/>
            <person name="McMahon D.J."/>
            <person name="Broadbent J.R."/>
            <person name="Oberg T.S."/>
            <person name="Ortaki F."/>
        </authorList>
    </citation>
    <scope>NUCLEOTIDE SEQUENCE [LARGE SCALE GENOMIC DNA]</scope>
    <source>
        <strain evidence="8 9">WDC04</strain>
    </source>
</reference>
<proteinExistence type="predicted"/>
<keyword evidence="5 6" id="KW-0472">Membrane</keyword>
<feature type="transmembrane region" description="Helical" evidence="6">
    <location>
        <begin position="120"/>
        <end position="141"/>
    </location>
</feature>
<comment type="subcellular location">
    <subcellularLocation>
        <location evidence="1">Cell membrane</location>
        <topology evidence="1">Multi-pass membrane protein</topology>
    </subcellularLocation>
</comment>
<name>A0A0D1A4M8_9LACO</name>
<sequence>MLPVILSIGFIMRAPITTLPLMLKELATNLHVAQSQLGILTTLPLVMFLLFSNFASVVLNRFGFKKAMMLALGMLTAGSFLRLIITMPTMLVGTCLIGIGIAHLNVFMPSLVAAYFPTRIGLYTTFYSFAMIFGNAIFNLITAPVARAFGWKSMMWLLVLTTVLALIGWLLVMTWLPEKIQHRQKNQTDHAKSNLHVWNNKHAWPFLLTFGAQATMNYTFSAWMPALMAFHHVSADIIGVITASFALIGLPIAIFLPQLLVVLNKKGKNILIGSASISGVIAAAMLFVQNTSAVAFWMTESLLGGFAISVFFIFTMTMFAVKTDDPYATAKLSGMAQAGGYLMSAFGPSLYGLAFAANPTGNLQNSVYLALVLVAFISSLMIVRIEKV</sequence>
<dbReference type="Gene3D" id="1.20.1250.20">
    <property type="entry name" value="MFS general substrate transporter like domains"/>
    <property type="match status" value="1"/>
</dbReference>
<dbReference type="PROSITE" id="PS50850">
    <property type="entry name" value="MFS"/>
    <property type="match status" value="1"/>
</dbReference>
<dbReference type="Pfam" id="PF07690">
    <property type="entry name" value="MFS_1"/>
    <property type="match status" value="1"/>
</dbReference>
<feature type="transmembrane region" description="Helical" evidence="6">
    <location>
        <begin position="294"/>
        <end position="320"/>
    </location>
</feature>
<dbReference type="AlphaFoldDB" id="A0A0D1A4M8"/>
<feature type="transmembrane region" description="Helical" evidence="6">
    <location>
        <begin position="37"/>
        <end position="60"/>
    </location>
</feature>
<dbReference type="PATRIC" id="fig|1335616.4.peg.1778"/>
<feature type="transmembrane region" description="Helical" evidence="6">
    <location>
        <begin position="91"/>
        <end position="108"/>
    </location>
</feature>
<feature type="transmembrane region" description="Helical" evidence="6">
    <location>
        <begin position="153"/>
        <end position="176"/>
    </location>
</feature>
<evidence type="ECO:0000256" key="1">
    <source>
        <dbReference type="ARBA" id="ARBA00004651"/>
    </source>
</evidence>
<evidence type="ECO:0000256" key="3">
    <source>
        <dbReference type="ARBA" id="ARBA00022692"/>
    </source>
</evidence>
<dbReference type="GO" id="GO:0022857">
    <property type="term" value="F:transmembrane transporter activity"/>
    <property type="evidence" value="ECO:0007669"/>
    <property type="project" value="InterPro"/>
</dbReference>
<dbReference type="Proteomes" id="UP000032279">
    <property type="component" value="Unassembled WGS sequence"/>
</dbReference>
<dbReference type="InterPro" id="IPR036259">
    <property type="entry name" value="MFS_trans_sf"/>
</dbReference>
<protein>
    <submittedName>
        <fullName evidence="8">Cyanate permease</fullName>
    </submittedName>
</protein>
<dbReference type="PANTHER" id="PTHR23523">
    <property type="match status" value="1"/>
</dbReference>
<feature type="transmembrane region" description="Helical" evidence="6">
    <location>
        <begin position="332"/>
        <end position="354"/>
    </location>
</feature>
<organism evidence="8 9">
    <name type="scientific">Paucilactobacillus wasatchensis</name>
    <dbReference type="NCBI Taxonomy" id="1335616"/>
    <lineage>
        <taxon>Bacteria</taxon>
        <taxon>Bacillati</taxon>
        <taxon>Bacillota</taxon>
        <taxon>Bacilli</taxon>
        <taxon>Lactobacillales</taxon>
        <taxon>Lactobacillaceae</taxon>
        <taxon>Paucilactobacillus</taxon>
    </lineage>
</organism>
<feature type="transmembrane region" description="Helical" evidence="6">
    <location>
        <begin position="203"/>
        <end position="225"/>
    </location>
</feature>
<keyword evidence="2" id="KW-0813">Transport</keyword>
<keyword evidence="4 6" id="KW-1133">Transmembrane helix</keyword>
<evidence type="ECO:0000259" key="7">
    <source>
        <dbReference type="PROSITE" id="PS50850"/>
    </source>
</evidence>
<evidence type="ECO:0000256" key="2">
    <source>
        <dbReference type="ARBA" id="ARBA00022448"/>
    </source>
</evidence>
<dbReference type="GO" id="GO:0005886">
    <property type="term" value="C:plasma membrane"/>
    <property type="evidence" value="ECO:0007669"/>
    <property type="project" value="UniProtKB-SubCell"/>
</dbReference>
<evidence type="ECO:0000256" key="5">
    <source>
        <dbReference type="ARBA" id="ARBA00023136"/>
    </source>
</evidence>
<feature type="domain" description="Major facilitator superfamily (MFS) profile" evidence="7">
    <location>
        <begin position="1"/>
        <end position="388"/>
    </location>
</feature>
<feature type="transmembrane region" description="Helical" evidence="6">
    <location>
        <begin position="237"/>
        <end position="263"/>
    </location>
</feature>
<dbReference type="EMBL" id="AWTT01000062">
    <property type="protein sequence ID" value="KIS02652.1"/>
    <property type="molecule type" value="Genomic_DNA"/>
</dbReference>
<evidence type="ECO:0000313" key="9">
    <source>
        <dbReference type="Proteomes" id="UP000032279"/>
    </source>
</evidence>
<accession>A0A0D1A4M8</accession>
<dbReference type="InterPro" id="IPR052524">
    <property type="entry name" value="MFS_Cyanate_Porter"/>
</dbReference>
<keyword evidence="9" id="KW-1185">Reference proteome</keyword>
<dbReference type="PANTHER" id="PTHR23523:SF2">
    <property type="entry name" value="2-NITROIMIDAZOLE TRANSPORTER"/>
    <property type="match status" value="1"/>
</dbReference>
<comment type="caution">
    <text evidence="8">The sequence shown here is derived from an EMBL/GenBank/DDBJ whole genome shotgun (WGS) entry which is preliminary data.</text>
</comment>
<keyword evidence="3 6" id="KW-0812">Transmembrane</keyword>
<feature type="transmembrane region" description="Helical" evidence="6">
    <location>
        <begin position="270"/>
        <end position="288"/>
    </location>
</feature>
<dbReference type="InterPro" id="IPR011701">
    <property type="entry name" value="MFS"/>
</dbReference>
<dbReference type="InterPro" id="IPR020846">
    <property type="entry name" value="MFS_dom"/>
</dbReference>
<gene>
    <name evidence="8" type="ORF">WDC_1768</name>
</gene>
<feature type="transmembrane region" description="Helical" evidence="6">
    <location>
        <begin position="366"/>
        <end position="385"/>
    </location>
</feature>
<evidence type="ECO:0000256" key="4">
    <source>
        <dbReference type="ARBA" id="ARBA00022989"/>
    </source>
</evidence>
<evidence type="ECO:0000256" key="6">
    <source>
        <dbReference type="SAM" id="Phobius"/>
    </source>
</evidence>